<evidence type="ECO:0000313" key="2">
    <source>
        <dbReference type="Proteomes" id="UP001442494"/>
    </source>
</evidence>
<proteinExistence type="predicted"/>
<keyword evidence="2" id="KW-1185">Reference proteome</keyword>
<organism evidence="1 2">
    <name type="scientific">Funiculus sociatus GB2-A5</name>
    <dbReference type="NCBI Taxonomy" id="2933946"/>
    <lineage>
        <taxon>Bacteria</taxon>
        <taxon>Bacillati</taxon>
        <taxon>Cyanobacteriota</taxon>
        <taxon>Cyanophyceae</taxon>
        <taxon>Coleofasciculales</taxon>
        <taxon>Coleofasciculaceae</taxon>
        <taxon>Funiculus</taxon>
    </lineage>
</organism>
<evidence type="ECO:0008006" key="3">
    <source>
        <dbReference type="Google" id="ProtNLM"/>
    </source>
</evidence>
<evidence type="ECO:0000313" key="1">
    <source>
        <dbReference type="EMBL" id="MEP0866419.1"/>
    </source>
</evidence>
<dbReference type="Proteomes" id="UP001442494">
    <property type="component" value="Unassembled WGS sequence"/>
</dbReference>
<name>A0ABV0JSK1_9CYAN</name>
<dbReference type="RefSeq" id="WP_190422797.1">
    <property type="nucleotide sequence ID" value="NZ_JAMPKK010000043.1"/>
</dbReference>
<protein>
    <recommendedName>
        <fullName evidence="3">GNAT family N-acetyltransferase</fullName>
    </recommendedName>
</protein>
<accession>A0ABV0JSK1</accession>
<sequence length="249" mass="29786">MNRLKPEVFRLNQLPENLINSMYDLYYQYYDSTNQDMFYKDLTQKDYVILLKDDTEKIQGFSTLAVLKFEFEEPHQAIFSGDTIINHEYWGEQTLSLAWCRLAGQIKAEAPEQPLYWFLIVKGYRTYRYLPVFAKTFYPTWRYPTPEKYQALMDYLAKRKFGNYYNPQTGLIRFPTSQGHLRETWAEIKDGFASKPDINYFLQRNPEYYKGDELVCLMELCDNNMRSHARRGFLEGFDMKPEPALQFIK</sequence>
<reference evidence="1 2" key="1">
    <citation type="submission" date="2022-04" db="EMBL/GenBank/DDBJ databases">
        <title>Positive selection, recombination, and allopatry shape intraspecific diversity of widespread and dominant cyanobacteria.</title>
        <authorList>
            <person name="Wei J."/>
            <person name="Shu W."/>
            <person name="Hu C."/>
        </authorList>
    </citation>
    <scope>NUCLEOTIDE SEQUENCE [LARGE SCALE GENOMIC DNA]</scope>
    <source>
        <strain evidence="1 2">GB2-A5</strain>
    </source>
</reference>
<comment type="caution">
    <text evidence="1">The sequence shown here is derived from an EMBL/GenBank/DDBJ whole genome shotgun (WGS) entry which is preliminary data.</text>
</comment>
<gene>
    <name evidence="1" type="ORF">NDI37_18335</name>
</gene>
<dbReference type="EMBL" id="JAMPKK010000043">
    <property type="protein sequence ID" value="MEP0866419.1"/>
    <property type="molecule type" value="Genomic_DNA"/>
</dbReference>